<dbReference type="InterPro" id="IPR011704">
    <property type="entry name" value="ATPase_dyneun-rel_AAA"/>
</dbReference>
<proteinExistence type="predicted"/>
<dbReference type="AlphaFoldDB" id="A0A8B0SIE1"/>
<feature type="region of interest" description="Disordered" evidence="1">
    <location>
        <begin position="330"/>
        <end position="349"/>
    </location>
</feature>
<dbReference type="InterPro" id="IPR027417">
    <property type="entry name" value="P-loop_NTPase"/>
</dbReference>
<dbReference type="InterPro" id="IPR003593">
    <property type="entry name" value="AAA+_ATPase"/>
</dbReference>
<evidence type="ECO:0000259" key="2">
    <source>
        <dbReference type="SMART" id="SM00382"/>
    </source>
</evidence>
<evidence type="ECO:0000313" key="4">
    <source>
        <dbReference type="EMBL" id="QTX10695.1"/>
    </source>
</evidence>
<evidence type="ECO:0000256" key="1">
    <source>
        <dbReference type="SAM" id="MobiDB-lite"/>
    </source>
</evidence>
<dbReference type="RefSeq" id="WP_207249539.1">
    <property type="nucleotide sequence ID" value="NZ_JAFMPM010000005.1"/>
</dbReference>
<dbReference type="SUPFAM" id="SSF52540">
    <property type="entry name" value="P-loop containing nucleoside triphosphate hydrolases"/>
    <property type="match status" value="1"/>
</dbReference>
<evidence type="ECO:0000313" key="3">
    <source>
        <dbReference type="EMBL" id="MBO0611644.1"/>
    </source>
</evidence>
<keyword evidence="5" id="KW-1185">Reference proteome</keyword>
<dbReference type="EMBL" id="CP072748">
    <property type="protein sequence ID" value="QTX10695.1"/>
    <property type="molecule type" value="Genomic_DNA"/>
</dbReference>
<dbReference type="GO" id="GO:0016887">
    <property type="term" value="F:ATP hydrolysis activity"/>
    <property type="evidence" value="ECO:0007669"/>
    <property type="project" value="InterPro"/>
</dbReference>
<dbReference type="SMART" id="SM00382">
    <property type="entry name" value="AAA"/>
    <property type="match status" value="1"/>
</dbReference>
<gene>
    <name evidence="3" type="ORF">J1836_01700</name>
    <name evidence="4" type="ORF">J1836_019370</name>
</gene>
<feature type="domain" description="AAA+ ATPase" evidence="2">
    <location>
        <begin position="40"/>
        <end position="240"/>
    </location>
</feature>
<protein>
    <submittedName>
        <fullName evidence="4">AAA family ATPase</fullName>
    </submittedName>
</protein>
<reference evidence="4" key="2">
    <citation type="submission" date="2021-04" db="EMBL/GenBank/DDBJ databases">
        <title>Complete Genome and methylome analysis of Thiothrix fructosivorans ATCC 49748.</title>
        <authorList>
            <person name="Fomenkov A."/>
            <person name="Sun L."/>
            <person name="Vincze T."/>
            <person name="Grabovich M.Y."/>
            <person name="Roberts R.J."/>
        </authorList>
    </citation>
    <scope>NUCLEOTIDE SEQUENCE</scope>
    <source>
        <strain evidence="4">ATCC 49748</strain>
    </source>
</reference>
<keyword evidence="3" id="KW-0614">Plasmid</keyword>
<dbReference type="GO" id="GO:0005524">
    <property type="term" value="F:ATP binding"/>
    <property type="evidence" value="ECO:0007669"/>
    <property type="project" value="InterPro"/>
</dbReference>
<dbReference type="EMBL" id="JAFMPM010000005">
    <property type="protein sequence ID" value="MBO0611644.1"/>
    <property type="molecule type" value="Genomic_DNA"/>
</dbReference>
<feature type="compositionally biased region" description="Acidic residues" evidence="1">
    <location>
        <begin position="340"/>
        <end position="349"/>
    </location>
</feature>
<sequence>MILPITPHKKYTLPAYGTWKPSVHVFDERTTNALTAAWLSERPLLVRGDPGTGKSQLARAAAVALGWQLVSEVVSAHTEIQDLWYRFDAVSRLGQAQLLSAIGSRFTPETLKTELDPRKFLSPGALWWAYDWQTAQDYYIASDFRLYHPNPANEEDKTLPKGVVLLIDEIDKADADLPNSLLETLDNARFRIPWVNESIGYRADDDKAIRPLVVITTNEDRQLPAAFVRRCLVLNLELPEKESALVDHLVKRGGEHFSDAKNQPLFSRKVMETAAKQLHQDRLEAATLGFKPPGQAEFLDILRVLARLELDEAKQLKKLEQIQDFALKKHPGMKQRMDTDVGDAGEDAA</sequence>
<dbReference type="Gene3D" id="3.40.50.300">
    <property type="entry name" value="P-loop containing nucleotide triphosphate hydrolases"/>
    <property type="match status" value="1"/>
</dbReference>
<name>A0A8B0SIE1_9GAMM</name>
<geneLocation type="plasmid" evidence="3">
    <name>pTfr446</name>
</geneLocation>
<reference evidence="3 5" key="1">
    <citation type="submission" date="2021-03" db="EMBL/GenBank/DDBJ databases">
        <title>Draft genome and methylome analysis of Thiotrix fructosivoruns ATCC 49748.</title>
        <authorList>
            <person name="Fomenkov A."/>
            <person name="Grabovich M.Y."/>
            <person name="Roberts R.J."/>
        </authorList>
    </citation>
    <scope>NUCLEOTIDE SEQUENCE [LARGE SCALE GENOMIC DNA]</scope>
    <source>
        <strain evidence="3 5">ATCC 49748</strain>
        <plasmid evidence="3">pTfr446</plasmid>
    </source>
</reference>
<dbReference type="Pfam" id="PF07728">
    <property type="entry name" value="AAA_5"/>
    <property type="match status" value="1"/>
</dbReference>
<organism evidence="4">
    <name type="scientific">Thiothrix fructosivorans</name>
    <dbReference type="NCBI Taxonomy" id="111770"/>
    <lineage>
        <taxon>Bacteria</taxon>
        <taxon>Pseudomonadati</taxon>
        <taxon>Pseudomonadota</taxon>
        <taxon>Gammaproteobacteria</taxon>
        <taxon>Thiotrichales</taxon>
        <taxon>Thiotrichaceae</taxon>
        <taxon>Thiothrix</taxon>
    </lineage>
</organism>
<accession>A0A8B0SIE1</accession>
<dbReference type="Proteomes" id="UP000664466">
    <property type="component" value="Unassembled WGS sequence"/>
</dbReference>
<evidence type="ECO:0000313" key="5">
    <source>
        <dbReference type="Proteomes" id="UP000664466"/>
    </source>
</evidence>